<keyword evidence="1" id="KW-0175">Coiled coil</keyword>
<feature type="coiled-coil region" evidence="1">
    <location>
        <begin position="191"/>
        <end position="272"/>
    </location>
</feature>
<dbReference type="InParanoid" id="A2EIM7"/>
<dbReference type="KEGG" id="tva:4765349"/>
<name>A2EIM7_TRIV3</name>
<protein>
    <submittedName>
        <fullName evidence="2">Uncharacterized protein</fullName>
    </submittedName>
</protein>
<dbReference type="RefSeq" id="XP_001319677.1">
    <property type="nucleotide sequence ID" value="XM_001319642.1"/>
</dbReference>
<reference evidence="2" key="2">
    <citation type="journal article" date="2007" name="Science">
        <title>Draft genome sequence of the sexually transmitted pathogen Trichomonas vaginalis.</title>
        <authorList>
            <person name="Carlton J.M."/>
            <person name="Hirt R.P."/>
            <person name="Silva J.C."/>
            <person name="Delcher A.L."/>
            <person name="Schatz M."/>
            <person name="Zhao Q."/>
            <person name="Wortman J.R."/>
            <person name="Bidwell S.L."/>
            <person name="Alsmark U.C.M."/>
            <person name="Besteiro S."/>
            <person name="Sicheritz-Ponten T."/>
            <person name="Noel C.J."/>
            <person name="Dacks J.B."/>
            <person name="Foster P.G."/>
            <person name="Simillion C."/>
            <person name="Van de Peer Y."/>
            <person name="Miranda-Saavedra D."/>
            <person name="Barton G.J."/>
            <person name="Westrop G.D."/>
            <person name="Mueller S."/>
            <person name="Dessi D."/>
            <person name="Fiori P.L."/>
            <person name="Ren Q."/>
            <person name="Paulsen I."/>
            <person name="Zhang H."/>
            <person name="Bastida-Corcuera F.D."/>
            <person name="Simoes-Barbosa A."/>
            <person name="Brown M.T."/>
            <person name="Hayes R.D."/>
            <person name="Mukherjee M."/>
            <person name="Okumura C.Y."/>
            <person name="Schneider R."/>
            <person name="Smith A.J."/>
            <person name="Vanacova S."/>
            <person name="Villalvazo M."/>
            <person name="Haas B.J."/>
            <person name="Pertea M."/>
            <person name="Feldblyum T.V."/>
            <person name="Utterback T.R."/>
            <person name="Shu C.L."/>
            <person name="Osoegawa K."/>
            <person name="de Jong P.J."/>
            <person name="Hrdy I."/>
            <person name="Horvathova L."/>
            <person name="Zubacova Z."/>
            <person name="Dolezal P."/>
            <person name="Malik S.B."/>
            <person name="Logsdon J.M. Jr."/>
            <person name="Henze K."/>
            <person name="Gupta A."/>
            <person name="Wang C.C."/>
            <person name="Dunne R.L."/>
            <person name="Upcroft J.A."/>
            <person name="Upcroft P."/>
            <person name="White O."/>
            <person name="Salzberg S.L."/>
            <person name="Tang P."/>
            <person name="Chiu C.-H."/>
            <person name="Lee Y.-S."/>
            <person name="Embley T.M."/>
            <person name="Coombs G.H."/>
            <person name="Mottram J.C."/>
            <person name="Tachezy J."/>
            <person name="Fraser-Liggett C.M."/>
            <person name="Johnson P.J."/>
        </authorList>
    </citation>
    <scope>NUCLEOTIDE SEQUENCE [LARGE SCALE GENOMIC DNA]</scope>
    <source>
        <strain evidence="2">G3</strain>
    </source>
</reference>
<keyword evidence="3" id="KW-1185">Reference proteome</keyword>
<dbReference type="VEuPathDB" id="TrichDB:TVAGG3_0960190"/>
<proteinExistence type="predicted"/>
<feature type="coiled-coil region" evidence="1">
    <location>
        <begin position="304"/>
        <end position="341"/>
    </location>
</feature>
<accession>A2EIM7</accession>
<dbReference type="EMBL" id="DS113399">
    <property type="protein sequence ID" value="EAY07454.1"/>
    <property type="molecule type" value="Genomic_DNA"/>
</dbReference>
<organism evidence="2 3">
    <name type="scientific">Trichomonas vaginalis (strain ATCC PRA-98 / G3)</name>
    <dbReference type="NCBI Taxonomy" id="412133"/>
    <lineage>
        <taxon>Eukaryota</taxon>
        <taxon>Metamonada</taxon>
        <taxon>Parabasalia</taxon>
        <taxon>Trichomonadida</taxon>
        <taxon>Trichomonadidae</taxon>
        <taxon>Trichomonas</taxon>
    </lineage>
</organism>
<dbReference type="SMR" id="A2EIM7"/>
<dbReference type="Proteomes" id="UP000001542">
    <property type="component" value="Unassembled WGS sequence"/>
</dbReference>
<dbReference type="VEuPathDB" id="TrichDB:TVAG_499400"/>
<evidence type="ECO:0000313" key="2">
    <source>
        <dbReference type="EMBL" id="EAY07454.1"/>
    </source>
</evidence>
<reference evidence="2" key="1">
    <citation type="submission" date="2006-10" db="EMBL/GenBank/DDBJ databases">
        <authorList>
            <person name="Amadeo P."/>
            <person name="Zhao Q."/>
            <person name="Wortman J."/>
            <person name="Fraser-Liggett C."/>
            <person name="Carlton J."/>
        </authorList>
    </citation>
    <scope>NUCLEOTIDE SEQUENCE</scope>
    <source>
        <strain evidence="2">G3</strain>
    </source>
</reference>
<dbReference type="FunCoup" id="A2EIM7">
    <property type="interactions" value="86"/>
</dbReference>
<feature type="coiled-coil region" evidence="1">
    <location>
        <begin position="86"/>
        <end position="160"/>
    </location>
</feature>
<evidence type="ECO:0000313" key="3">
    <source>
        <dbReference type="Proteomes" id="UP000001542"/>
    </source>
</evidence>
<gene>
    <name evidence="2" type="ORF">TVAG_499400</name>
</gene>
<evidence type="ECO:0000256" key="1">
    <source>
        <dbReference type="SAM" id="Coils"/>
    </source>
</evidence>
<dbReference type="AlphaFoldDB" id="A2EIM7"/>
<sequence>MSSPALDRQIQEFQFRIQQKLKLQDEEINRLSDHLVNIKSKIIETQKNCSKINDQIEQVKEYQASLVEKRKIDYESKLSQIHVSHLQDVQQLQEFQAAQVAELQKEFQECLDKVGIQSKEKSSEENAAIENELDNVRTLLQSLQEALEEAKTQREDASSGTFDQVADVDRGVIDELRETLVIRTEDRMRNLRSSKAKLQQCINLIEDLDRKHELSVQQRRQKLSDCQKEYEETKRQLSEERNAQRADEQQRLREVTLKNKRLQRLKKRREADHTSNLRQTALEADLVRGAGGIKLNTYLPENNLSEREKLNQELANRKRDLKQKEKLLFEAREENDSLKSEIGKLKHIIRFG</sequence>